<accession>A0A6A6VMC5</accession>
<organism evidence="2 3">
    <name type="scientific">Sporormia fimetaria CBS 119925</name>
    <dbReference type="NCBI Taxonomy" id="1340428"/>
    <lineage>
        <taxon>Eukaryota</taxon>
        <taxon>Fungi</taxon>
        <taxon>Dikarya</taxon>
        <taxon>Ascomycota</taxon>
        <taxon>Pezizomycotina</taxon>
        <taxon>Dothideomycetes</taxon>
        <taxon>Pleosporomycetidae</taxon>
        <taxon>Pleosporales</taxon>
        <taxon>Sporormiaceae</taxon>
        <taxon>Sporormia</taxon>
    </lineage>
</organism>
<name>A0A6A6VMC5_9PLEO</name>
<proteinExistence type="predicted"/>
<dbReference type="Proteomes" id="UP000799440">
    <property type="component" value="Unassembled WGS sequence"/>
</dbReference>
<evidence type="ECO:0000256" key="1">
    <source>
        <dbReference type="SAM" id="MobiDB-lite"/>
    </source>
</evidence>
<sequence length="161" mass="17924">MESKVYHAPAEYELFLEHRVGATENRLANSILPSCSSINQSARVKLRPKTASGIPGKSEKTRPYSWIHCGGSYYGENLDPERNMTCVRSTLYRYEVAPKLELWKSLTLDDPNETKMGAEIAQKSQPNGDPRGPSYLDRVSSLEAPPSEPVWAGLSINLRGN</sequence>
<evidence type="ECO:0000313" key="3">
    <source>
        <dbReference type="Proteomes" id="UP000799440"/>
    </source>
</evidence>
<keyword evidence="3" id="KW-1185">Reference proteome</keyword>
<dbReference type="AlphaFoldDB" id="A0A6A6VMC5"/>
<dbReference type="EMBL" id="MU006564">
    <property type="protein sequence ID" value="KAF2750371.1"/>
    <property type="molecule type" value="Genomic_DNA"/>
</dbReference>
<reference evidence="2" key="1">
    <citation type="journal article" date="2020" name="Stud. Mycol.">
        <title>101 Dothideomycetes genomes: a test case for predicting lifestyles and emergence of pathogens.</title>
        <authorList>
            <person name="Haridas S."/>
            <person name="Albert R."/>
            <person name="Binder M."/>
            <person name="Bloem J."/>
            <person name="Labutti K."/>
            <person name="Salamov A."/>
            <person name="Andreopoulos B."/>
            <person name="Baker S."/>
            <person name="Barry K."/>
            <person name="Bills G."/>
            <person name="Bluhm B."/>
            <person name="Cannon C."/>
            <person name="Castanera R."/>
            <person name="Culley D."/>
            <person name="Daum C."/>
            <person name="Ezra D."/>
            <person name="Gonzalez J."/>
            <person name="Henrissat B."/>
            <person name="Kuo A."/>
            <person name="Liang C."/>
            <person name="Lipzen A."/>
            <person name="Lutzoni F."/>
            <person name="Magnuson J."/>
            <person name="Mondo S."/>
            <person name="Nolan M."/>
            <person name="Ohm R."/>
            <person name="Pangilinan J."/>
            <person name="Park H.-J."/>
            <person name="Ramirez L."/>
            <person name="Alfaro M."/>
            <person name="Sun H."/>
            <person name="Tritt A."/>
            <person name="Yoshinaga Y."/>
            <person name="Zwiers L.-H."/>
            <person name="Turgeon B."/>
            <person name="Goodwin S."/>
            <person name="Spatafora J."/>
            <person name="Crous P."/>
            <person name="Grigoriev I."/>
        </authorList>
    </citation>
    <scope>NUCLEOTIDE SEQUENCE</scope>
    <source>
        <strain evidence="2">CBS 119925</strain>
    </source>
</reference>
<feature type="region of interest" description="Disordered" evidence="1">
    <location>
        <begin position="120"/>
        <end position="147"/>
    </location>
</feature>
<gene>
    <name evidence="2" type="ORF">M011DRAFT_241152</name>
</gene>
<evidence type="ECO:0000313" key="2">
    <source>
        <dbReference type="EMBL" id="KAF2750371.1"/>
    </source>
</evidence>
<protein>
    <submittedName>
        <fullName evidence="2">Uncharacterized protein</fullName>
    </submittedName>
</protein>